<dbReference type="PANTHER" id="PTHR36169:SF1">
    <property type="entry name" value="ACETATE KINASE EUTQ"/>
    <property type="match status" value="1"/>
</dbReference>
<dbReference type="Pfam" id="PF06249">
    <property type="entry name" value="EutQ"/>
    <property type="match status" value="1"/>
</dbReference>
<dbReference type="STRING" id="1126833.VN24_01165"/>
<protein>
    <recommendedName>
        <fullName evidence="3">Ethanolamine utilization protein</fullName>
    </recommendedName>
</protein>
<dbReference type="EMBL" id="CP011058">
    <property type="protein sequence ID" value="AJY73486.1"/>
    <property type="molecule type" value="Genomic_DNA"/>
</dbReference>
<dbReference type="HOGENOM" id="CLU_141740_0_0_9"/>
<keyword evidence="2" id="KW-1185">Reference proteome</keyword>
<dbReference type="CDD" id="cd02228">
    <property type="entry name" value="cupin_EutQ"/>
    <property type="match status" value="1"/>
</dbReference>
<dbReference type="SUPFAM" id="SSF51182">
    <property type="entry name" value="RmlC-like cupins"/>
    <property type="match status" value="1"/>
</dbReference>
<dbReference type="InterPro" id="IPR011051">
    <property type="entry name" value="RmlC_Cupin_sf"/>
</dbReference>
<evidence type="ECO:0008006" key="3">
    <source>
        <dbReference type="Google" id="ProtNLM"/>
    </source>
</evidence>
<dbReference type="Proteomes" id="UP000032633">
    <property type="component" value="Chromosome"/>
</dbReference>
<gene>
    <name evidence="1" type="ORF">VN24_01165</name>
</gene>
<reference evidence="2" key="2">
    <citation type="submission" date="2015-03" db="EMBL/GenBank/DDBJ databases">
        <title>Genome sequence of Paenibacillus beijingensis strain DSM 24997T.</title>
        <authorList>
            <person name="Kwak Y."/>
            <person name="Shin J.-H."/>
        </authorList>
    </citation>
    <scope>NUCLEOTIDE SEQUENCE [LARGE SCALE GENOMIC DNA]</scope>
    <source>
        <strain evidence="2">DSM 24997</strain>
    </source>
</reference>
<accession>A0A0D5NE06</accession>
<dbReference type="AlphaFoldDB" id="A0A0D5NE06"/>
<dbReference type="Gene3D" id="2.60.120.10">
    <property type="entry name" value="Jelly Rolls"/>
    <property type="match status" value="1"/>
</dbReference>
<dbReference type="KEGG" id="pbj:VN24_01165"/>
<sequence>MPMQVVNKAIKMDFPTMGVPDTKAFLGDVLSSSDQEKTITSGFFRMEKSKPLSYTYTYDEMKIIVEGEMTITDETGKTVNVVPGDVLYFEKGSRITFDSPDYGIGFFCGLRKVGEA</sequence>
<dbReference type="PANTHER" id="PTHR36169">
    <property type="entry name" value="ETHANOLAMINE UTILIZATION PROTEIN EUTQ"/>
    <property type="match status" value="1"/>
</dbReference>
<dbReference type="InterPro" id="IPR014710">
    <property type="entry name" value="RmlC-like_jellyroll"/>
</dbReference>
<name>A0A0D5NE06_9BACL</name>
<dbReference type="PATRIC" id="fig|1126833.4.peg.262"/>
<organism evidence="1 2">
    <name type="scientific">Paenibacillus beijingensis</name>
    <dbReference type="NCBI Taxonomy" id="1126833"/>
    <lineage>
        <taxon>Bacteria</taxon>
        <taxon>Bacillati</taxon>
        <taxon>Bacillota</taxon>
        <taxon>Bacilli</taxon>
        <taxon>Bacillales</taxon>
        <taxon>Paenibacillaceae</taxon>
        <taxon>Paenibacillus</taxon>
    </lineage>
</organism>
<proteinExistence type="predicted"/>
<evidence type="ECO:0000313" key="1">
    <source>
        <dbReference type="EMBL" id="AJY73486.1"/>
    </source>
</evidence>
<dbReference type="RefSeq" id="WP_045668921.1">
    <property type="nucleotide sequence ID" value="NZ_CP011058.1"/>
</dbReference>
<reference evidence="1 2" key="1">
    <citation type="journal article" date="2015" name="J. Biotechnol.">
        <title>Complete genome sequence of Paenibacillus beijingensis 7188(T) (=DSM 24997(T)), a novel rhizobacterium from jujube garden soil.</title>
        <authorList>
            <person name="Kwak Y."/>
            <person name="Shin J.H."/>
        </authorList>
    </citation>
    <scope>NUCLEOTIDE SEQUENCE [LARGE SCALE GENOMIC DNA]</scope>
    <source>
        <strain evidence="1 2">DSM 24997</strain>
    </source>
</reference>
<evidence type="ECO:0000313" key="2">
    <source>
        <dbReference type="Proteomes" id="UP000032633"/>
    </source>
</evidence>
<dbReference type="InterPro" id="IPR010424">
    <property type="entry name" value="EutQ"/>
</dbReference>